<accession>A0ABY4PGI0</accession>
<dbReference type="EMBL" id="CP093362">
    <property type="protein sequence ID" value="UQS84919.1"/>
    <property type="molecule type" value="Genomic_DNA"/>
</dbReference>
<sequence length="249" mass="28106">MKKCPKCGASVDSNSKFCTNCGYSFINDQNNQMNNQSKQNNTQDNINQNVESMKKYSNGYFSWFMKTIKKPSEEVKESHTYYGLTSFIVSAILIAFTMYHSFMTISSLLGDTFGSVLGNNISDNVSYFDCLITVLILIIVWILIGFLAKKFSSKNKIGFFEYLNKLSNVTNYIIIIDLLLSILVLVSSSYLAYALVFLFITLIIPVAYNIGLSLILFEHSNSKIDEIYMVLGTIIADLLAVLIIFKLFS</sequence>
<feature type="transmembrane region" description="Helical" evidence="1">
    <location>
        <begin position="192"/>
        <end position="215"/>
    </location>
</feature>
<feature type="transmembrane region" description="Helical" evidence="1">
    <location>
        <begin position="125"/>
        <end position="148"/>
    </location>
</feature>
<reference evidence="3 4" key="1">
    <citation type="journal article" date="2022" name="Int. J. Syst. Evol. Microbiol.">
        <title>Apilactobacillus apisilvae sp. nov., Nicolia spurrieriana gen. nov. sp. nov., Bombilactobacillus folatiphilus sp. nov. and Bombilactobacillus thymidiniphilus sp. nov., four new lactic acid bacterial isolates from stingless bees Tetragonula carbonaria and Austroplebeia australis.</title>
        <authorList>
            <person name="Oliphant S.A."/>
            <person name="Watson-Haigh N.S."/>
            <person name="Sumby K.M."/>
            <person name="Gardner J."/>
            <person name="Groom S."/>
            <person name="Jiranek V."/>
        </authorList>
    </citation>
    <scope>NUCLEOTIDE SEQUENCE [LARGE SCALE GENOMIC DNA]</scope>
    <source>
        <strain evidence="3 4">SG5_A10</strain>
    </source>
</reference>
<protein>
    <submittedName>
        <fullName evidence="3">Zinc ribbon domain-containing protein</fullName>
    </submittedName>
</protein>
<evidence type="ECO:0000313" key="3">
    <source>
        <dbReference type="EMBL" id="UQS84919.1"/>
    </source>
</evidence>
<keyword evidence="4" id="KW-1185">Reference proteome</keyword>
<dbReference type="Proteomes" id="UP000831859">
    <property type="component" value="Chromosome"/>
</dbReference>
<feature type="transmembrane region" description="Helical" evidence="1">
    <location>
        <begin position="81"/>
        <end position="105"/>
    </location>
</feature>
<evidence type="ECO:0000259" key="2">
    <source>
        <dbReference type="Pfam" id="PF13240"/>
    </source>
</evidence>
<dbReference type="Pfam" id="PF13240">
    <property type="entry name" value="Zn_Ribbon_1"/>
    <property type="match status" value="1"/>
</dbReference>
<keyword evidence="1" id="KW-1133">Transmembrane helix</keyword>
<dbReference type="InterPro" id="IPR026870">
    <property type="entry name" value="Zinc_ribbon_dom"/>
</dbReference>
<evidence type="ECO:0000313" key="4">
    <source>
        <dbReference type="Proteomes" id="UP000831859"/>
    </source>
</evidence>
<keyword evidence="1" id="KW-0812">Transmembrane</keyword>
<gene>
    <name evidence="3" type="ORF">MOO46_06660</name>
</gene>
<organism evidence="3 4">
    <name type="scientific">Apilactobacillus apisilvae</name>
    <dbReference type="NCBI Taxonomy" id="2923364"/>
    <lineage>
        <taxon>Bacteria</taxon>
        <taxon>Bacillati</taxon>
        <taxon>Bacillota</taxon>
        <taxon>Bacilli</taxon>
        <taxon>Lactobacillales</taxon>
        <taxon>Lactobacillaceae</taxon>
        <taxon>Apilactobacillus</taxon>
    </lineage>
</organism>
<keyword evidence="1" id="KW-0472">Membrane</keyword>
<evidence type="ECO:0000256" key="1">
    <source>
        <dbReference type="SAM" id="Phobius"/>
    </source>
</evidence>
<feature type="transmembrane region" description="Helical" evidence="1">
    <location>
        <begin position="227"/>
        <end position="248"/>
    </location>
</feature>
<feature type="transmembrane region" description="Helical" evidence="1">
    <location>
        <begin position="169"/>
        <end position="186"/>
    </location>
</feature>
<feature type="domain" description="Zinc-ribbon" evidence="2">
    <location>
        <begin position="3"/>
        <end position="24"/>
    </location>
</feature>
<dbReference type="RefSeq" id="WP_249510899.1">
    <property type="nucleotide sequence ID" value="NZ_CP093362.1"/>
</dbReference>
<proteinExistence type="predicted"/>
<name>A0ABY4PGI0_9LACO</name>